<protein>
    <submittedName>
        <fullName evidence="9">Mammalian cell entry protein</fullName>
    </submittedName>
</protein>
<keyword evidence="10" id="KW-1185">Reference proteome</keyword>
<evidence type="ECO:0000256" key="1">
    <source>
        <dbReference type="ARBA" id="ARBA00004533"/>
    </source>
</evidence>
<dbReference type="InterPro" id="IPR051800">
    <property type="entry name" value="PqiA-PqiB_transport"/>
</dbReference>
<evidence type="ECO:0000256" key="2">
    <source>
        <dbReference type="ARBA" id="ARBA00022475"/>
    </source>
</evidence>
<evidence type="ECO:0000313" key="9">
    <source>
        <dbReference type="EMBL" id="RUO26834.1"/>
    </source>
</evidence>
<keyword evidence="4 7" id="KW-0812">Transmembrane</keyword>
<gene>
    <name evidence="9" type="ORF">CWE09_09125</name>
</gene>
<dbReference type="GO" id="GO:0005886">
    <property type="term" value="C:plasma membrane"/>
    <property type="evidence" value="ECO:0007669"/>
    <property type="project" value="UniProtKB-SubCell"/>
</dbReference>
<keyword evidence="2" id="KW-1003">Cell membrane</keyword>
<proteinExistence type="predicted"/>
<dbReference type="Proteomes" id="UP000288293">
    <property type="component" value="Unassembled WGS sequence"/>
</dbReference>
<dbReference type="PANTHER" id="PTHR30462">
    <property type="entry name" value="INTERMEMBRANE TRANSPORT PROTEIN PQIB-RELATED"/>
    <property type="match status" value="1"/>
</dbReference>
<dbReference type="AlphaFoldDB" id="A0A432W9N5"/>
<dbReference type="NCBIfam" id="NF008070">
    <property type="entry name" value="PRK10807.1"/>
    <property type="match status" value="1"/>
</dbReference>
<dbReference type="Pfam" id="PF02470">
    <property type="entry name" value="MlaD"/>
    <property type="match status" value="3"/>
</dbReference>
<dbReference type="RefSeq" id="WP_126803648.1">
    <property type="nucleotide sequence ID" value="NZ_PIPL01000001.1"/>
</dbReference>
<feature type="transmembrane region" description="Helical" evidence="7">
    <location>
        <begin position="12"/>
        <end position="34"/>
    </location>
</feature>
<keyword evidence="6 7" id="KW-0472">Membrane</keyword>
<evidence type="ECO:0000256" key="3">
    <source>
        <dbReference type="ARBA" id="ARBA00022519"/>
    </source>
</evidence>
<dbReference type="PANTHER" id="PTHR30462:SF2">
    <property type="entry name" value="INTERMEMBRANE TRANSPORT PROTEIN PQIB"/>
    <property type="match status" value="1"/>
</dbReference>
<dbReference type="OrthoDB" id="9806984at2"/>
<comment type="subcellular location">
    <subcellularLocation>
        <location evidence="1">Cell inner membrane</location>
    </subcellularLocation>
</comment>
<accession>A0A432W9N5</accession>
<dbReference type="InterPro" id="IPR003399">
    <property type="entry name" value="Mce/MlaD"/>
</dbReference>
<organism evidence="9 10">
    <name type="scientific">Aliidiomarina minuta</name>
    <dbReference type="NCBI Taxonomy" id="880057"/>
    <lineage>
        <taxon>Bacteria</taxon>
        <taxon>Pseudomonadati</taxon>
        <taxon>Pseudomonadota</taxon>
        <taxon>Gammaproteobacteria</taxon>
        <taxon>Alteromonadales</taxon>
        <taxon>Idiomarinaceae</taxon>
        <taxon>Aliidiomarina</taxon>
    </lineage>
</organism>
<comment type="caution">
    <text evidence="9">The sequence shown here is derived from an EMBL/GenBank/DDBJ whole genome shotgun (WGS) entry which is preliminary data.</text>
</comment>
<evidence type="ECO:0000256" key="6">
    <source>
        <dbReference type="ARBA" id="ARBA00023136"/>
    </source>
</evidence>
<sequence>MKSTEQARRGKARRISSIWLVPAVALAIGVWMAYDTVASRGPLVTLEMNTAEGIEAGKTLIKVKEVAVGRVESVGLSDDFSRAKVSARMFDGTEAMLNEESNFWVVKPRIGRDGISGLNTLLSGAYIELSPGNGDQEQRYFTTLSQPPVLRAREKGVSIVLQSLESNSLNPGDPVLYRGYTVGRVESADFAIEAQQSVYKLFIEDPFAELVTEQVRFWSSSGVQLELGSEGFRFDIGSLESLIAGGVSFDIVGNQPPGQRVSDGTEFQLFRSQGAARQEGFTQYANFLLYLDESVRGLSSGAPVEFRGIRVGTVIEVPYTGEHQLGSSLMNMKVPVLIRFEPERLGPQFSAVTIQDWQQQLHSLFEEGLRASLRSGNLLTGALYVDLNFHPNEPLLIAESAGDFPVFPTVRGGSGQLDQKVGELLDNVNTIDFGQFAATSEDTLRAIQQFATQLESLAADPDMQALPATLRQTLDELDRMMAGYSTDAPAYNDLSRAIERLDHILSNLEPFAESVRDKPSSLFFNSPLPADPEPRSEQ</sequence>
<evidence type="ECO:0000256" key="7">
    <source>
        <dbReference type="SAM" id="Phobius"/>
    </source>
</evidence>
<evidence type="ECO:0000259" key="8">
    <source>
        <dbReference type="Pfam" id="PF02470"/>
    </source>
</evidence>
<keyword evidence="3" id="KW-0997">Cell inner membrane</keyword>
<feature type="domain" description="Mce/MlaD" evidence="8">
    <location>
        <begin position="41"/>
        <end position="132"/>
    </location>
</feature>
<feature type="domain" description="Mce/MlaD" evidence="8">
    <location>
        <begin position="156"/>
        <end position="214"/>
    </location>
</feature>
<reference evidence="9 10" key="1">
    <citation type="journal article" date="2011" name="Front. Microbiol.">
        <title>Genomic signatures of strain selection and enhancement in Bacillus atrophaeus var. globigii, a historical biowarfare simulant.</title>
        <authorList>
            <person name="Gibbons H.S."/>
            <person name="Broomall S.M."/>
            <person name="McNew L.A."/>
            <person name="Daligault H."/>
            <person name="Chapman C."/>
            <person name="Bruce D."/>
            <person name="Karavis M."/>
            <person name="Krepps M."/>
            <person name="McGregor P.A."/>
            <person name="Hong C."/>
            <person name="Park K.H."/>
            <person name="Akmal A."/>
            <person name="Feldman A."/>
            <person name="Lin J.S."/>
            <person name="Chang W.E."/>
            <person name="Higgs B.W."/>
            <person name="Demirev P."/>
            <person name="Lindquist J."/>
            <person name="Liem A."/>
            <person name="Fochler E."/>
            <person name="Read T.D."/>
            <person name="Tapia R."/>
            <person name="Johnson S."/>
            <person name="Bishop-Lilly K.A."/>
            <person name="Detter C."/>
            <person name="Han C."/>
            <person name="Sozhamannan S."/>
            <person name="Rosenzweig C.N."/>
            <person name="Skowronski E.W."/>
        </authorList>
    </citation>
    <scope>NUCLEOTIDE SEQUENCE [LARGE SCALE GENOMIC DNA]</scope>
    <source>
        <strain evidence="9 10">MLST1</strain>
    </source>
</reference>
<dbReference type="EMBL" id="PIPL01000001">
    <property type="protein sequence ID" value="RUO26834.1"/>
    <property type="molecule type" value="Genomic_DNA"/>
</dbReference>
<feature type="domain" description="Mce/MlaD" evidence="8">
    <location>
        <begin position="290"/>
        <end position="388"/>
    </location>
</feature>
<evidence type="ECO:0000313" key="10">
    <source>
        <dbReference type="Proteomes" id="UP000288293"/>
    </source>
</evidence>
<name>A0A432W9N5_9GAMM</name>
<evidence type="ECO:0000256" key="5">
    <source>
        <dbReference type="ARBA" id="ARBA00022989"/>
    </source>
</evidence>
<evidence type="ECO:0000256" key="4">
    <source>
        <dbReference type="ARBA" id="ARBA00022692"/>
    </source>
</evidence>
<keyword evidence="5 7" id="KW-1133">Transmembrane helix</keyword>